<keyword evidence="10" id="KW-1185">Reference proteome</keyword>
<dbReference type="InterPro" id="IPR013083">
    <property type="entry name" value="Znf_RING/FYVE/PHD"/>
</dbReference>
<evidence type="ECO:0000313" key="9">
    <source>
        <dbReference type="EMBL" id="KRX08548.1"/>
    </source>
</evidence>
<dbReference type="InterPro" id="IPR051625">
    <property type="entry name" value="Signaling_Regulatory_Domain"/>
</dbReference>
<evidence type="ECO:0000256" key="7">
    <source>
        <dbReference type="SAM" id="Coils"/>
    </source>
</evidence>
<dbReference type="Gene3D" id="2.130.10.30">
    <property type="entry name" value="Regulator of chromosome condensation 1/beta-lactamase-inhibitor protein II"/>
    <property type="match status" value="2"/>
</dbReference>
<feature type="repeat" description="RCC1" evidence="6">
    <location>
        <begin position="64"/>
        <end position="116"/>
    </location>
</feature>
<dbReference type="GO" id="GO:0008270">
    <property type="term" value="F:zinc ion binding"/>
    <property type="evidence" value="ECO:0007669"/>
    <property type="project" value="UniProtKB-KW"/>
</dbReference>
<dbReference type="PROSITE" id="PS50012">
    <property type="entry name" value="RCC1_3"/>
    <property type="match status" value="3"/>
</dbReference>
<keyword evidence="3 5" id="KW-0863">Zinc-finger</keyword>
<dbReference type="Gene3D" id="3.30.40.10">
    <property type="entry name" value="Zinc/RING finger domain, C3HC4 (zinc finger)"/>
    <property type="match status" value="1"/>
</dbReference>
<evidence type="ECO:0000256" key="4">
    <source>
        <dbReference type="ARBA" id="ARBA00022833"/>
    </source>
</evidence>
<gene>
    <name evidence="9" type="ORF">PPERSA_13029</name>
</gene>
<evidence type="ECO:0000256" key="5">
    <source>
        <dbReference type="PROSITE-ProRule" id="PRU00207"/>
    </source>
</evidence>
<feature type="zinc finger region" description="TRAF-type" evidence="5">
    <location>
        <begin position="920"/>
        <end position="963"/>
    </location>
</feature>
<dbReference type="InterPro" id="IPR000408">
    <property type="entry name" value="Reg_chr_condens"/>
</dbReference>
<dbReference type="EMBL" id="LDAU01000063">
    <property type="protein sequence ID" value="KRX08548.1"/>
    <property type="molecule type" value="Genomic_DNA"/>
</dbReference>
<feature type="domain" description="TRAF-type" evidence="8">
    <location>
        <begin position="920"/>
        <end position="963"/>
    </location>
</feature>
<comment type="caution">
    <text evidence="9">The sequence shown here is derived from an EMBL/GenBank/DDBJ whole genome shotgun (WGS) entry which is preliminary data.</text>
</comment>
<evidence type="ECO:0000256" key="6">
    <source>
        <dbReference type="PROSITE-ProRule" id="PRU00235"/>
    </source>
</evidence>
<dbReference type="AlphaFoldDB" id="A0A0V0R1Y7"/>
<accession>A0A0V0R1Y7</accession>
<dbReference type="PROSITE" id="PS50145">
    <property type="entry name" value="ZF_TRAF"/>
    <property type="match status" value="1"/>
</dbReference>
<dbReference type="InterPro" id="IPR001293">
    <property type="entry name" value="Znf_TRAF"/>
</dbReference>
<reference evidence="9 10" key="1">
    <citation type="journal article" date="2015" name="Sci. Rep.">
        <title>Genome of the facultative scuticociliatosis pathogen Pseudocohnilembus persalinus provides insight into its virulence through horizontal gene transfer.</title>
        <authorList>
            <person name="Xiong J."/>
            <person name="Wang G."/>
            <person name="Cheng J."/>
            <person name="Tian M."/>
            <person name="Pan X."/>
            <person name="Warren A."/>
            <person name="Jiang C."/>
            <person name="Yuan D."/>
            <person name="Miao W."/>
        </authorList>
    </citation>
    <scope>NUCLEOTIDE SEQUENCE [LARGE SCALE GENOMIC DNA]</scope>
    <source>
        <strain evidence="9">36N120E</strain>
    </source>
</reference>
<dbReference type="Gene3D" id="1.25.40.10">
    <property type="entry name" value="Tetratricopeptide repeat domain"/>
    <property type="match status" value="1"/>
</dbReference>
<keyword evidence="7" id="KW-0175">Coiled coil</keyword>
<dbReference type="InterPro" id="IPR011990">
    <property type="entry name" value="TPR-like_helical_dom_sf"/>
</dbReference>
<dbReference type="PANTHER" id="PTHR22872">
    <property type="entry name" value="BTK-BINDING PROTEIN-RELATED"/>
    <property type="match status" value="1"/>
</dbReference>
<evidence type="ECO:0000256" key="1">
    <source>
        <dbReference type="ARBA" id="ARBA00022723"/>
    </source>
</evidence>
<evidence type="ECO:0000256" key="2">
    <source>
        <dbReference type="ARBA" id="ARBA00022737"/>
    </source>
</evidence>
<feature type="coiled-coil region" evidence="7">
    <location>
        <begin position="393"/>
        <end position="420"/>
    </location>
</feature>
<proteinExistence type="predicted"/>
<evidence type="ECO:0000259" key="8">
    <source>
        <dbReference type="PROSITE" id="PS50145"/>
    </source>
</evidence>
<evidence type="ECO:0000313" key="10">
    <source>
        <dbReference type="Proteomes" id="UP000054937"/>
    </source>
</evidence>
<dbReference type="PANTHER" id="PTHR22872:SF10">
    <property type="entry name" value="ULTRAVIOLET-B RECEPTOR UVR8"/>
    <property type="match status" value="1"/>
</dbReference>
<dbReference type="InterPro" id="IPR009091">
    <property type="entry name" value="RCC1/BLIP-II"/>
</dbReference>
<feature type="repeat" description="RCC1" evidence="6">
    <location>
        <begin position="187"/>
        <end position="236"/>
    </location>
</feature>
<keyword evidence="4 5" id="KW-0862">Zinc</keyword>
<keyword evidence="2" id="KW-0677">Repeat</keyword>
<organism evidence="9 10">
    <name type="scientific">Pseudocohnilembus persalinus</name>
    <name type="common">Ciliate</name>
    <dbReference type="NCBI Taxonomy" id="266149"/>
    <lineage>
        <taxon>Eukaryota</taxon>
        <taxon>Sar</taxon>
        <taxon>Alveolata</taxon>
        <taxon>Ciliophora</taxon>
        <taxon>Intramacronucleata</taxon>
        <taxon>Oligohymenophorea</taxon>
        <taxon>Scuticociliatia</taxon>
        <taxon>Philasterida</taxon>
        <taxon>Pseudocohnilembidae</taxon>
        <taxon>Pseudocohnilembus</taxon>
    </lineage>
</organism>
<dbReference type="InParanoid" id="A0A0V0R1Y7"/>
<dbReference type="Pfam" id="PF00415">
    <property type="entry name" value="RCC1"/>
    <property type="match status" value="3"/>
</dbReference>
<protein>
    <submittedName>
        <fullName evidence="9">TRAF-like protein</fullName>
    </submittedName>
</protein>
<name>A0A0V0R1Y7_PSEPJ</name>
<dbReference type="SUPFAM" id="SSF48452">
    <property type="entry name" value="TPR-like"/>
    <property type="match status" value="1"/>
</dbReference>
<dbReference type="OrthoDB" id="292250at2759"/>
<sequence length="1094" mass="128317">MSQIEKNAQINTNYFEEFKIKVNSQSLSLESLPTIIKDFSIKNNRIITSISCGYEYCMAVENKRAVYAWGKNSDGQLGIGSINQFSYKPTQVQGLNGNLIRQIVCGETHSLFLTEKGQAYACGNPEYGKLGIGTRTTISFIPQLILGLQEMEVIKIAAGQSHSMAIAVDPDDISNEKSKQKKILQKNILFTWGSGWDSKLGHGNQENQWHPKKVQTSVNFTEISAGFRHSCALDEEGYLYIWGPYECFQISKPDFKEEHKQNLTQNSNFDINIQDQNQIQQVYEFDKPVLHPEFVKSDTKFKQVCLFDKYSLALDNQDRLYMWGEFDQHIQQIKMEKGHTNMEQFNIKKMDENICFEQIVCSRNHAAGLQNGWLYTWGIDNNIGRLGLGYQYYDKKLIEQENLNQQIDQKQNEEASIYQDLTQLFSIPQNCSYLNKYLHNINIIQKKQLALNQNGKFQQNRKKQDQVKKGISYFGKSMEKSNKSNQIMSLSCKIIFKNKINYFFEIIYLLNRIILDDGIPDLYECLSGEYKYIFDDQYLLYLQQRPFKISYEIYEDYFNKEIENQYMPFMNLQDPYRYILTSFQVHPCYCYKLYKFIKKKNDTDLLQQYKQFISELFGELENSFTKQMTLIQLSKMILKKDIKHYLEARQIDLISTHTYQQDEKQISLAFRIEDCEGYFRSRGNVLTEEQNDVQKDVENLPDSKFSQILQSMNDIKISDDFYQCIEQFERKSIENNMSQAKKQFSIMQGPEMKIKNDNIKQEKTFEISTFGGFSYQFLNKKGAIYDITNEMCLKINSLLDDLGKALEHHQISIELDKYILNNYLGKGYCLAFLGRNQEAIQNYDQAQQIKQFANNKWLIYNKANSYLSINQEGTPWKLGKAHRIYRNTIANTKICCENQKLENGQDGCQEVFPFEKIDIHQNEECKFRKVVCQNNGCKRQFLFKDLEAHDKICEYKQLPCEMCGILKAIQNDHNCVQQLSLKINYLEKKMEKMYTKEEVDQKLKGYVSIDYFKRYQEAVEKKIAAIINQDFLGEIKNNQLKCPNDHDLKKITLNHPNIKNLICDLCGNRPYEKRSPSFRCDICDFDKCQQCIKN</sequence>
<evidence type="ECO:0000256" key="3">
    <source>
        <dbReference type="ARBA" id="ARBA00022771"/>
    </source>
</evidence>
<dbReference type="Proteomes" id="UP000054937">
    <property type="component" value="Unassembled WGS sequence"/>
</dbReference>
<keyword evidence="1 5" id="KW-0479">Metal-binding</keyword>
<dbReference type="SUPFAM" id="SSF49599">
    <property type="entry name" value="TRAF domain-like"/>
    <property type="match status" value="1"/>
</dbReference>
<dbReference type="SUPFAM" id="SSF50985">
    <property type="entry name" value="RCC1/BLIP-II"/>
    <property type="match status" value="2"/>
</dbReference>
<feature type="repeat" description="RCC1" evidence="6">
    <location>
        <begin position="117"/>
        <end position="169"/>
    </location>
</feature>